<gene>
    <name evidence="1" type="ORF">PR048_021772</name>
</gene>
<keyword evidence="2" id="KW-1185">Reference proteome</keyword>
<proteinExistence type="predicted"/>
<dbReference type="EMBL" id="JARBHB010000008">
    <property type="protein sequence ID" value="KAJ8877318.1"/>
    <property type="molecule type" value="Genomic_DNA"/>
</dbReference>
<reference evidence="1 2" key="1">
    <citation type="submission" date="2023-02" db="EMBL/GenBank/DDBJ databases">
        <title>LHISI_Scaffold_Assembly.</title>
        <authorList>
            <person name="Stuart O.P."/>
            <person name="Cleave R."/>
            <person name="Magrath M.J.L."/>
            <person name="Mikheyev A.S."/>
        </authorList>
    </citation>
    <scope>NUCLEOTIDE SEQUENCE [LARGE SCALE GENOMIC DNA]</scope>
    <source>
        <strain evidence="1">Daus_M_001</strain>
        <tissue evidence="1">Leg muscle</tissue>
    </source>
</reference>
<dbReference type="Proteomes" id="UP001159363">
    <property type="component" value="Chromosome 7"/>
</dbReference>
<organism evidence="1 2">
    <name type="scientific">Dryococelus australis</name>
    <dbReference type="NCBI Taxonomy" id="614101"/>
    <lineage>
        <taxon>Eukaryota</taxon>
        <taxon>Metazoa</taxon>
        <taxon>Ecdysozoa</taxon>
        <taxon>Arthropoda</taxon>
        <taxon>Hexapoda</taxon>
        <taxon>Insecta</taxon>
        <taxon>Pterygota</taxon>
        <taxon>Neoptera</taxon>
        <taxon>Polyneoptera</taxon>
        <taxon>Phasmatodea</taxon>
        <taxon>Verophasmatodea</taxon>
        <taxon>Anareolatae</taxon>
        <taxon>Phasmatidae</taxon>
        <taxon>Eurycanthinae</taxon>
        <taxon>Dryococelus</taxon>
    </lineage>
</organism>
<accession>A0ABQ9GZ48</accession>
<protein>
    <submittedName>
        <fullName evidence="1">Uncharacterized protein</fullName>
    </submittedName>
</protein>
<evidence type="ECO:0000313" key="2">
    <source>
        <dbReference type="Proteomes" id="UP001159363"/>
    </source>
</evidence>
<comment type="caution">
    <text evidence="1">The sequence shown here is derived from an EMBL/GenBank/DDBJ whole genome shotgun (WGS) entry which is preliminary data.</text>
</comment>
<evidence type="ECO:0000313" key="1">
    <source>
        <dbReference type="EMBL" id="KAJ8877318.1"/>
    </source>
</evidence>
<name>A0ABQ9GZ48_9NEOP</name>
<sequence length="270" mass="30358">MGVAEERVFVPRTLECRPPPSDQLRKTFNRISLSMLASYQDKPGSIPGRVTPGFSHVGIVPDDDAGRSPVSPALLFQRCSILIGSQDLAIKSRPNLFLQSLIPAIRYKAANLEWVWKWRSRSVDRSTPMDHLAKHVIWAKGVVAREHTHQTDQSVGWKVPRDTRRRRYAACESAWIPLAQHDGGRQAGWDGQRSLDPLRRTQTSGLTQEDLGRGCEKNCNTATCLPHQTAPDNPTTVRHPVEYSNLPVTLFNVPMLAVVDIPPTCHFWHH</sequence>